<evidence type="ECO:0000313" key="2">
    <source>
        <dbReference type="EMBL" id="XCN72080.1"/>
    </source>
</evidence>
<evidence type="ECO:0000256" key="1">
    <source>
        <dbReference type="SAM" id="Phobius"/>
    </source>
</evidence>
<feature type="transmembrane region" description="Helical" evidence="1">
    <location>
        <begin position="27"/>
        <end position="48"/>
    </location>
</feature>
<dbReference type="GO" id="GO:0008233">
    <property type="term" value="F:peptidase activity"/>
    <property type="evidence" value="ECO:0007669"/>
    <property type="project" value="UniProtKB-KW"/>
</dbReference>
<dbReference type="AlphaFoldDB" id="A0AAU8LRY8"/>
<dbReference type="PANTHER" id="PTHR43019">
    <property type="entry name" value="SERINE ENDOPROTEASE DEGS"/>
    <property type="match status" value="1"/>
</dbReference>
<reference evidence="2" key="1">
    <citation type="journal article" date="2024" name="Syst. Appl. Microbiol.">
        <title>First single-strain enrichments of Electrothrix cable bacteria, description of E. aestuarii sp. nov. and E. rattekaaiensis sp. nov., and proposal of a cable bacteria taxonomy following the rules of the SeqCode.</title>
        <authorList>
            <person name="Plum-Jensen L.E."/>
            <person name="Schramm A."/>
            <person name="Marshall I.P.G."/>
        </authorList>
    </citation>
    <scope>NUCLEOTIDE SEQUENCE</scope>
    <source>
        <strain evidence="2">Rat1</strain>
    </source>
</reference>
<dbReference type="Pfam" id="PF13365">
    <property type="entry name" value="Trypsin_2"/>
    <property type="match status" value="1"/>
</dbReference>
<gene>
    <name evidence="2" type="ORF">Q3M24_17455</name>
</gene>
<organism evidence="2">
    <name type="scientific">Candidatus Electrothrix aestuarii</name>
    <dbReference type="NCBI Taxonomy" id="3062594"/>
    <lineage>
        <taxon>Bacteria</taxon>
        <taxon>Pseudomonadati</taxon>
        <taxon>Thermodesulfobacteriota</taxon>
        <taxon>Desulfobulbia</taxon>
        <taxon>Desulfobulbales</taxon>
        <taxon>Desulfobulbaceae</taxon>
        <taxon>Candidatus Electrothrix</taxon>
    </lineage>
</organism>
<keyword evidence="1" id="KW-1133">Transmembrane helix</keyword>
<dbReference type="KEGG" id="eaj:Q3M24_17455"/>
<dbReference type="InterPro" id="IPR009003">
    <property type="entry name" value="Peptidase_S1_PA"/>
</dbReference>
<dbReference type="Gene3D" id="2.40.10.10">
    <property type="entry name" value="Trypsin-like serine proteases"/>
    <property type="match status" value="2"/>
</dbReference>
<sequence>MKSKKQEKTARQAATDPLPKELPWSNIGQYIQLLGLLLFFGVVGSSYMKKEGLGPYASAQTVDEGKPPEINVQFPPATGEKGARTALALAEAIRPSLVSVRTLWGKGTGFFLQGNFILTCKRYIEPDRDLLPALQRKIAKNTKLLAFEGEKLTSYQARLKKMRKGDERDKLKLLISERKKYLADFRFRQEQDEQRLVQQKQAQEQPEMHIMLADGSEHTAILVHMSSRYDLALLRLASLQKDTILASPPPSTAFSAVLKLGELLVLPSSSPTEKITIHSFAGYRRIGVQNQMYLQLNAVIPQEKSGAPVLDATGFVRGVVISAVGQEEGAGFAVPIEKVLEEFAAVLQESTEGTE</sequence>
<dbReference type="SUPFAM" id="SSF50494">
    <property type="entry name" value="Trypsin-like serine proteases"/>
    <property type="match status" value="1"/>
</dbReference>
<reference evidence="2" key="2">
    <citation type="submission" date="2024-06" db="EMBL/GenBank/DDBJ databases">
        <authorList>
            <person name="Plum-Jensen L.E."/>
            <person name="Schramm A."/>
            <person name="Marshall I.P.G."/>
        </authorList>
    </citation>
    <scope>NUCLEOTIDE SEQUENCE</scope>
    <source>
        <strain evidence="2">Rat1</strain>
    </source>
</reference>
<accession>A0AAU8LRY8</accession>
<keyword evidence="1" id="KW-0812">Transmembrane</keyword>
<proteinExistence type="predicted"/>
<dbReference type="PANTHER" id="PTHR43019:SF23">
    <property type="entry name" value="PROTEASE DO-LIKE 5, CHLOROPLASTIC"/>
    <property type="match status" value="1"/>
</dbReference>
<dbReference type="InterPro" id="IPR043504">
    <property type="entry name" value="Peptidase_S1_PA_chymotrypsin"/>
</dbReference>
<keyword evidence="1" id="KW-0472">Membrane</keyword>
<name>A0AAU8LRY8_9BACT</name>
<dbReference type="EC" id="3.4.21.-" evidence="2"/>
<dbReference type="EMBL" id="CP159373">
    <property type="protein sequence ID" value="XCN72080.1"/>
    <property type="molecule type" value="Genomic_DNA"/>
</dbReference>
<protein>
    <submittedName>
        <fullName evidence="2">S1C family serine protease</fullName>
        <ecNumber evidence="2">3.4.21.-</ecNumber>
    </submittedName>
</protein>
<dbReference type="GO" id="GO:0006508">
    <property type="term" value="P:proteolysis"/>
    <property type="evidence" value="ECO:0007669"/>
    <property type="project" value="UniProtKB-KW"/>
</dbReference>
<keyword evidence="2" id="KW-0378">Hydrolase</keyword>
<keyword evidence="2" id="KW-0645">Protease</keyword>